<protein>
    <submittedName>
        <fullName evidence="1">BH0032 protein</fullName>
    </submittedName>
</protein>
<reference evidence="1 2" key="1">
    <citation type="journal article" date="2000" name="Nucleic Acids Res.">
        <title>Complete genome sequence of the alkaliphilic bacterium Bacillus halodurans and genomic sequence comparison with Bacillus subtilis.</title>
        <authorList>
            <person name="Takami H."/>
            <person name="Nakasone K."/>
            <person name="Takaki Y."/>
            <person name="Maeno G."/>
            <person name="Sasaki R."/>
            <person name="Masui N."/>
            <person name="Fuji F."/>
            <person name="Hirama C."/>
            <person name="Nakamura Y."/>
            <person name="Ogasawara N."/>
            <person name="Kuhara S."/>
            <person name="Horikoshi K."/>
        </authorList>
    </citation>
    <scope>NUCLEOTIDE SEQUENCE [LARGE SCALE GENOMIC DNA]</scope>
    <source>
        <strain evidence="2">ATCC BAA-125 / DSM 18197 / FERM 7344 / JCM 9153 / C-125</strain>
    </source>
</reference>
<gene>
    <name evidence="1" type="ordered locus">BH0032</name>
</gene>
<sequence>MMDEKKKQEQGLSTIEKAYVRWVSMRKFEKGPASSKRLPYNNR</sequence>
<dbReference type="PIR" id="H83653">
    <property type="entry name" value="H83653"/>
</dbReference>
<evidence type="ECO:0000313" key="2">
    <source>
        <dbReference type="Proteomes" id="UP000001258"/>
    </source>
</evidence>
<accession>Q9KGM6</accession>
<name>Q9KGM6_HALH5</name>
<dbReference type="KEGG" id="bha:BH0032"/>
<dbReference type="AlphaFoldDB" id="Q9KGM6"/>
<keyword evidence="2" id="KW-1185">Reference proteome</keyword>
<organism evidence="1 2">
    <name type="scientific">Halalkalibacterium halodurans (strain ATCC BAA-125 / DSM 18197 / FERM 7344 / JCM 9153 / C-125)</name>
    <name type="common">Bacillus halodurans</name>
    <dbReference type="NCBI Taxonomy" id="272558"/>
    <lineage>
        <taxon>Bacteria</taxon>
        <taxon>Bacillati</taxon>
        <taxon>Bacillota</taxon>
        <taxon>Bacilli</taxon>
        <taxon>Bacillales</taxon>
        <taxon>Bacillaceae</taxon>
        <taxon>Halalkalibacterium (ex Joshi et al. 2022)</taxon>
    </lineage>
</organism>
<evidence type="ECO:0000313" key="1">
    <source>
        <dbReference type="EMBL" id="BAB03751.1"/>
    </source>
</evidence>
<dbReference type="HOGENOM" id="CLU_3229622_0_0_9"/>
<dbReference type="EMBL" id="BA000004">
    <property type="protein sequence ID" value="BAB03751.1"/>
    <property type="molecule type" value="Genomic_DNA"/>
</dbReference>
<dbReference type="Proteomes" id="UP000001258">
    <property type="component" value="Chromosome"/>
</dbReference>
<proteinExistence type="predicted"/>